<keyword evidence="1 4" id="KW-0479">Metal-binding</keyword>
<dbReference type="InterPro" id="IPR001781">
    <property type="entry name" value="Znf_LIM"/>
</dbReference>
<gene>
    <name evidence="6" type="ORF">D910_07628</name>
</gene>
<sequence>MSCARCGSGIYKTEDFISLNKVWHTSCFTCFQCNKGLNKDTAKIFQGELFCECCYTSVIEKLFEVISSPSLNKPCKVLSTPSCALSKTFVQKLATCTNRTCCETKEYCFPAEKPVVCPSRKVHSCSCIPSENFAKNEYCFIFPIPREVANYYNRAHMRAKAKNPVLCNSNPRCPACSCKRTCNEPPKCSIQVRALKNQCDCKSCQKQPVCNTPKRCCCFKSPDSCPPIFTTGCSCCLPSEPECFKPCSPSPPSARSSAPACQCYQKHSCKPCYPPCNYCQKKCCSPPKCAPARPCPPAKCCPPKKCLQKMEGCCQETPKYCCKTPPPTCCLRTAKYCVCGNLNPCNCKMAQIRAQCVVCCKRCDQKVYAAEKVLVSSGAYHNSCFTCYCCSKCLDVKNVYEGCGEIYCKQCYNHFFGIQYYGFGGPNC</sequence>
<evidence type="ECO:0000256" key="3">
    <source>
        <dbReference type="ARBA" id="ARBA00023038"/>
    </source>
</evidence>
<evidence type="ECO:0000313" key="7">
    <source>
        <dbReference type="Proteomes" id="UP000030742"/>
    </source>
</evidence>
<evidence type="ECO:0000256" key="1">
    <source>
        <dbReference type="ARBA" id="ARBA00022723"/>
    </source>
</evidence>
<keyword evidence="3 4" id="KW-0440">LIM domain</keyword>
<proteinExistence type="predicted"/>
<evidence type="ECO:0000256" key="4">
    <source>
        <dbReference type="PROSITE-ProRule" id="PRU00125"/>
    </source>
</evidence>
<dbReference type="EMBL" id="KB632225">
    <property type="protein sequence ID" value="ERL90276.1"/>
    <property type="molecule type" value="Genomic_DNA"/>
</dbReference>
<feature type="domain" description="LIM zinc-binding" evidence="5">
    <location>
        <begin position="1"/>
        <end position="61"/>
    </location>
</feature>
<evidence type="ECO:0000256" key="2">
    <source>
        <dbReference type="ARBA" id="ARBA00022833"/>
    </source>
</evidence>
<reference evidence="6 7" key="1">
    <citation type="journal article" date="2013" name="Genome Biol.">
        <title>Draft genome of the mountain pine beetle, Dendroctonus ponderosae Hopkins, a major forest pest.</title>
        <authorList>
            <person name="Keeling C.I."/>
            <person name="Yuen M.M."/>
            <person name="Liao N.Y."/>
            <person name="Docking T.R."/>
            <person name="Chan S.K."/>
            <person name="Taylor G.A."/>
            <person name="Palmquist D.L."/>
            <person name="Jackman S.D."/>
            <person name="Nguyen A."/>
            <person name="Li M."/>
            <person name="Henderson H."/>
            <person name="Janes J.K."/>
            <person name="Zhao Y."/>
            <person name="Pandoh P."/>
            <person name="Moore R."/>
            <person name="Sperling F.A."/>
            <person name="Huber D.P."/>
            <person name="Birol I."/>
            <person name="Jones S.J."/>
            <person name="Bohlmann J."/>
        </authorList>
    </citation>
    <scope>NUCLEOTIDE SEQUENCE</scope>
</reference>
<dbReference type="GO" id="GO:0046872">
    <property type="term" value="F:metal ion binding"/>
    <property type="evidence" value="ECO:0007669"/>
    <property type="project" value="UniProtKB-KW"/>
</dbReference>
<accession>U4UI38</accession>
<evidence type="ECO:0000259" key="5">
    <source>
        <dbReference type="PROSITE" id="PS50023"/>
    </source>
</evidence>
<dbReference type="Gene3D" id="2.10.110.10">
    <property type="entry name" value="Cysteine Rich Protein"/>
    <property type="match status" value="2"/>
</dbReference>
<dbReference type="Pfam" id="PF00412">
    <property type="entry name" value="LIM"/>
    <property type="match status" value="2"/>
</dbReference>
<dbReference type="PROSITE" id="PS00478">
    <property type="entry name" value="LIM_DOMAIN_1"/>
    <property type="match status" value="1"/>
</dbReference>
<dbReference type="SUPFAM" id="SSF57716">
    <property type="entry name" value="Glucocorticoid receptor-like (DNA-binding domain)"/>
    <property type="match status" value="1"/>
</dbReference>
<dbReference type="AlphaFoldDB" id="U4UI38"/>
<dbReference type="OrthoDB" id="1679758at2759"/>
<feature type="domain" description="LIM zinc-binding" evidence="5">
    <location>
        <begin position="358"/>
        <end position="418"/>
    </location>
</feature>
<dbReference type="SMART" id="SM00132">
    <property type="entry name" value="LIM"/>
    <property type="match status" value="2"/>
</dbReference>
<evidence type="ECO:0000313" key="6">
    <source>
        <dbReference type="EMBL" id="ERL90276.1"/>
    </source>
</evidence>
<dbReference type="PROSITE" id="PS50023">
    <property type="entry name" value="LIM_DOMAIN_2"/>
    <property type="match status" value="2"/>
</dbReference>
<organism evidence="6 7">
    <name type="scientific">Dendroctonus ponderosae</name>
    <name type="common">Mountain pine beetle</name>
    <dbReference type="NCBI Taxonomy" id="77166"/>
    <lineage>
        <taxon>Eukaryota</taxon>
        <taxon>Metazoa</taxon>
        <taxon>Ecdysozoa</taxon>
        <taxon>Arthropoda</taxon>
        <taxon>Hexapoda</taxon>
        <taxon>Insecta</taxon>
        <taxon>Pterygota</taxon>
        <taxon>Neoptera</taxon>
        <taxon>Endopterygota</taxon>
        <taxon>Coleoptera</taxon>
        <taxon>Polyphaga</taxon>
        <taxon>Cucujiformia</taxon>
        <taxon>Curculionidae</taxon>
        <taxon>Scolytinae</taxon>
        <taxon>Dendroctonus</taxon>
    </lineage>
</organism>
<dbReference type="Proteomes" id="UP000030742">
    <property type="component" value="Unassembled WGS sequence"/>
</dbReference>
<protein>
    <recommendedName>
        <fullName evidence="5">LIM zinc-binding domain-containing protein</fullName>
    </recommendedName>
</protein>
<name>U4UI38_DENPD</name>
<keyword evidence="2 4" id="KW-0862">Zinc</keyword>